<dbReference type="SUPFAM" id="SSF56784">
    <property type="entry name" value="HAD-like"/>
    <property type="match status" value="1"/>
</dbReference>
<evidence type="ECO:0000313" key="3">
    <source>
        <dbReference type="EMBL" id="MFC4737668.1"/>
    </source>
</evidence>
<keyword evidence="4" id="KW-1185">Reference proteome</keyword>
<dbReference type="SFLD" id="SFLDG01129">
    <property type="entry name" value="C1.5:_HAD__Beta-PGM__Phosphata"/>
    <property type="match status" value="1"/>
</dbReference>
<gene>
    <name evidence="3" type="ORF">ACFO4L_13775</name>
</gene>
<dbReference type="Gene3D" id="1.10.150.240">
    <property type="entry name" value="Putative phosphatase, domain 2"/>
    <property type="match status" value="1"/>
</dbReference>
<name>A0ABV9NWB3_9BACI</name>
<proteinExistence type="predicted"/>
<dbReference type="Proteomes" id="UP001595896">
    <property type="component" value="Unassembled WGS sequence"/>
</dbReference>
<evidence type="ECO:0000256" key="2">
    <source>
        <dbReference type="ARBA" id="ARBA00022842"/>
    </source>
</evidence>
<dbReference type="InterPro" id="IPR050155">
    <property type="entry name" value="HAD-like_hydrolase_sf"/>
</dbReference>
<dbReference type="RefSeq" id="WP_377910256.1">
    <property type="nucleotide sequence ID" value="NZ_JBHSGK010000013.1"/>
</dbReference>
<protein>
    <submittedName>
        <fullName evidence="3">HAD family hydrolase</fullName>
        <ecNumber evidence="3">3.-.-.-</ecNumber>
    </submittedName>
</protein>
<dbReference type="NCBIfam" id="TIGR01549">
    <property type="entry name" value="HAD-SF-IA-v1"/>
    <property type="match status" value="1"/>
</dbReference>
<reference evidence="4" key="1">
    <citation type="journal article" date="2019" name="Int. J. Syst. Evol. Microbiol.">
        <title>The Global Catalogue of Microorganisms (GCM) 10K type strain sequencing project: providing services to taxonomists for standard genome sequencing and annotation.</title>
        <authorList>
            <consortium name="The Broad Institute Genomics Platform"/>
            <consortium name="The Broad Institute Genome Sequencing Center for Infectious Disease"/>
            <person name="Wu L."/>
            <person name="Ma J."/>
        </authorList>
    </citation>
    <scope>NUCLEOTIDE SEQUENCE [LARGE SCALE GENOMIC DNA]</scope>
    <source>
        <strain evidence="4">JCM 12165</strain>
    </source>
</reference>
<dbReference type="PANTHER" id="PTHR43434">
    <property type="entry name" value="PHOSPHOGLYCOLATE PHOSPHATASE"/>
    <property type="match status" value="1"/>
</dbReference>
<organism evidence="3 4">
    <name type="scientific">Bacillus daqingensis</name>
    <dbReference type="NCBI Taxonomy" id="872396"/>
    <lineage>
        <taxon>Bacteria</taxon>
        <taxon>Bacillati</taxon>
        <taxon>Bacillota</taxon>
        <taxon>Bacilli</taxon>
        <taxon>Bacillales</taxon>
        <taxon>Bacillaceae</taxon>
        <taxon>Bacillus</taxon>
    </lineage>
</organism>
<dbReference type="PANTHER" id="PTHR43434:SF1">
    <property type="entry name" value="PHOSPHOGLYCOLATE PHOSPHATASE"/>
    <property type="match status" value="1"/>
</dbReference>
<evidence type="ECO:0000313" key="4">
    <source>
        <dbReference type="Proteomes" id="UP001595896"/>
    </source>
</evidence>
<dbReference type="InterPro" id="IPR006439">
    <property type="entry name" value="HAD-SF_hydro_IA"/>
</dbReference>
<comment type="caution">
    <text evidence="3">The sequence shown here is derived from an EMBL/GenBank/DDBJ whole genome shotgun (WGS) entry which is preliminary data.</text>
</comment>
<dbReference type="NCBIfam" id="TIGR01509">
    <property type="entry name" value="HAD-SF-IA-v3"/>
    <property type="match status" value="1"/>
</dbReference>
<keyword evidence="2" id="KW-0460">Magnesium</keyword>
<keyword evidence="1 3" id="KW-0378">Hydrolase</keyword>
<dbReference type="InterPro" id="IPR036412">
    <property type="entry name" value="HAD-like_sf"/>
</dbReference>
<dbReference type="EC" id="3.-.-.-" evidence="3"/>
<dbReference type="InterPro" id="IPR041492">
    <property type="entry name" value="HAD_2"/>
</dbReference>
<dbReference type="GO" id="GO:0016787">
    <property type="term" value="F:hydrolase activity"/>
    <property type="evidence" value="ECO:0007669"/>
    <property type="project" value="UniProtKB-KW"/>
</dbReference>
<evidence type="ECO:0000256" key="1">
    <source>
        <dbReference type="ARBA" id="ARBA00022801"/>
    </source>
</evidence>
<dbReference type="InterPro" id="IPR023198">
    <property type="entry name" value="PGP-like_dom2"/>
</dbReference>
<accession>A0ABV9NWB3</accession>
<dbReference type="SFLD" id="SFLDS00003">
    <property type="entry name" value="Haloacid_Dehalogenase"/>
    <property type="match status" value="1"/>
</dbReference>
<dbReference type="Pfam" id="PF13419">
    <property type="entry name" value="HAD_2"/>
    <property type="match status" value="1"/>
</dbReference>
<dbReference type="InterPro" id="IPR023214">
    <property type="entry name" value="HAD_sf"/>
</dbReference>
<dbReference type="Gene3D" id="3.40.50.1000">
    <property type="entry name" value="HAD superfamily/HAD-like"/>
    <property type="match status" value="1"/>
</dbReference>
<dbReference type="EMBL" id="JBHSGK010000013">
    <property type="protein sequence ID" value="MFC4737668.1"/>
    <property type="molecule type" value="Genomic_DNA"/>
</dbReference>
<sequence length="208" mass="22756">MKNVLLFDFDGTLADSLPLCLDAFEHAFAEAGVFLTREQIQELLGPPETDVIRTQTSDPRAVDAFYSFYEQRLDQIKALPGLKDKLQQLIQDGFQLGIISGKASRSLTVSMEHLQIADCFAFTAAGDVYTPKPDPEALQAAAKQFGAEIGQLLMIGDTDADIGAAAAAGATGAAVDWFPDYEPEPLKQQPDVVFHSWDDLITYVTRNR</sequence>